<evidence type="ECO:0000313" key="1">
    <source>
        <dbReference type="EMBL" id="SKB07314.1"/>
    </source>
</evidence>
<protein>
    <submittedName>
        <fullName evidence="1">Uncharacterized protein</fullName>
    </submittedName>
</protein>
<accession>A0A1T4YZW0</accession>
<dbReference type="STRING" id="1736691.SAMN06295964_1653"/>
<dbReference type="RefSeq" id="WP_078699711.1">
    <property type="nucleotide sequence ID" value="NZ_LT796768.1"/>
</dbReference>
<organism evidence="1 2">
    <name type="scientific">Aeromicrobium choanae</name>
    <dbReference type="NCBI Taxonomy" id="1736691"/>
    <lineage>
        <taxon>Bacteria</taxon>
        <taxon>Bacillati</taxon>
        <taxon>Actinomycetota</taxon>
        <taxon>Actinomycetes</taxon>
        <taxon>Propionibacteriales</taxon>
        <taxon>Nocardioidaceae</taxon>
        <taxon>Aeromicrobium</taxon>
    </lineage>
</organism>
<proteinExistence type="predicted"/>
<dbReference type="OrthoDB" id="9850966at2"/>
<evidence type="ECO:0000313" key="2">
    <source>
        <dbReference type="Proteomes" id="UP000191040"/>
    </source>
</evidence>
<dbReference type="AlphaFoldDB" id="A0A1T4YZW0"/>
<sequence length="187" mass="20061">MQTWWHTATPDVLVAPDGDIGPRSVRTARFVDRERVQPGEGDRTLWERLPDVLATVADVTPLSLYETSADDITLMHGATMHWYATAGSETLVETVDALGWRRFAFVPPARAAAALIGSIATGSPGTPGRWLACTLADRRGGVVLSDGIDLVLGDLPPGPGPIREPMNLATEDVSMLLLARLRVPALT</sequence>
<keyword evidence="2" id="KW-1185">Reference proteome</keyword>
<dbReference type="Proteomes" id="UP000191040">
    <property type="component" value="Chromosome I"/>
</dbReference>
<gene>
    <name evidence="1" type="ORF">SAMN06295964_1653</name>
</gene>
<name>A0A1T4YZW0_9ACTN</name>
<dbReference type="EMBL" id="LT796768">
    <property type="protein sequence ID" value="SKB07314.1"/>
    <property type="molecule type" value="Genomic_DNA"/>
</dbReference>
<reference evidence="2" key="1">
    <citation type="submission" date="2017-02" db="EMBL/GenBank/DDBJ databases">
        <authorList>
            <person name="Varghese N."/>
            <person name="Submissions S."/>
        </authorList>
    </citation>
    <scope>NUCLEOTIDE SEQUENCE [LARGE SCALE GENOMIC DNA]</scope>
    <source>
        <strain evidence="2">9H-4</strain>
    </source>
</reference>